<dbReference type="PROSITE" id="PS51192">
    <property type="entry name" value="HELICASE_ATP_BIND_1"/>
    <property type="match status" value="1"/>
</dbReference>
<reference evidence="10 11" key="1">
    <citation type="journal article" date="2023" name="PLoS ONE">
        <title>Cytospora paraplurivora sp. nov. isolated from orchards with fruit tree decline syndrome in Ontario, Canada.</title>
        <authorList>
            <person name="Ilyukhin E."/>
            <person name="Nguyen H.D.T."/>
            <person name="Castle A.J."/>
            <person name="Ellouze W."/>
        </authorList>
    </citation>
    <scope>NUCLEOTIDE SEQUENCE [LARGE SCALE GENOMIC DNA]</scope>
    <source>
        <strain evidence="10 11">FDS-564</strain>
    </source>
</reference>
<dbReference type="CDD" id="cd18793">
    <property type="entry name" value="SF2_C_SNF"/>
    <property type="match status" value="1"/>
</dbReference>
<feature type="compositionally biased region" description="Low complexity" evidence="7">
    <location>
        <begin position="54"/>
        <end position="75"/>
    </location>
</feature>
<comment type="subunit">
    <text evidence="2">Component of the NuA4 histone acetyltransferase complex.</text>
</comment>
<feature type="compositionally biased region" description="Acidic residues" evidence="7">
    <location>
        <begin position="308"/>
        <end position="335"/>
    </location>
</feature>
<dbReference type="GO" id="GO:0016887">
    <property type="term" value="F:ATP hydrolysis activity"/>
    <property type="evidence" value="ECO:0007669"/>
    <property type="project" value="TreeGrafter"/>
</dbReference>
<name>A0AAN9U3E4_9PEZI</name>
<sequence>MVEAQNSDEELLAMLQPLTTPEEFVYEQTLAPYADTSDEDDGGPIPQPAPAAPMAPMAPLAPLAPMAPLAPIAPMEPNGLESSSTSNTNGRKVEVVDSQDEIEYEIPAKPKTRSPVKRPLRTHSKSTPAHKADVESGYESTAELLKSLASSKGRGRSNSKLEDSDDNEMADESPVKALRKRAKVPVDATVELESEPDSIPKELNFEVLIAPLPPHKAQEYTPIPPGDEIYRVLDVIKTGVPGEAWLSVEFEDGRIDQVAFDQLSSYPNGRQALASYRRPKTMAYDPDYESFSFSGNLRKRKAVKDPDFEVNADADEDEAMLDPSEDLDEDEDDDGPMLPGKRRKLQKVQNSLSGLSYRTRRSDRHRSLQPDYVEVGQQSGDESDRRAKRKRNLRNLSSTRLYDDDVDELQHEDGNGVFRVTSDIVPEKKSRRRGGSTRNLRGRGRPHAIGYQEGDDIAFELPRRSQRDHKALGTMTEIGLDEELYTVEEEKLPTAPKASGAKEAFDTREHAVTKVSPKQFVLQCRHCIGVRRKKDNRAPNLGVCQVCRADGPACEAFAPKRTATQEQKLREENGGEDPVNPVEPHLLDNADNVLFRCVTCHCAYHFDHLPPIQGNKRIGDSIRAKRLAQYSTEWKCKDCIDMAGNKIDVLVAWRPVDRDVYITGQTTLDMEEDAKEYLVKWAGRSYAHCEWKTGPWVYGVTNAVMRKAFPKRKDGANLLPKFDKKEAIPEEYLLADVVLDVRYKGSFAFESKKLDLEKTWMIDQALIKFEGLDYTEAVWDEPPNYDSGDHWKAFISAYSEFLNGKHFKSEPIQDIKERLKKFRELKFQEDIEFEDGTNGAPEQPDALTGTLMKYQIQGLNWILHSFWEERSVVLADEMGLGKTIQVISLMTAISLQGPRCWPWLVVVPNSTCPNWRREIKQWAPDFRVVCYHGGREAQRLAYKHELFPNGAKDMKAHVVVMSYDSAQDENTKSLFRNVKWIGLVVDEGQRLKNDENLLYGALQAMKVPWRLLLTGTPLQNNKRELFNLLQFIDPSRNAARLDEQYAELTKDNINELHDMIRPYFLRRTKAQVLKFLPPMAQIILPVSMSVVQEKLCKSIMQKNPELIRAIFAKDKLKSNERSSLNNILIQLRKCLGHPFLYSGAVEDKNVDSETMHRNLVEASSKLMLLEQMLPKLQERGHRVLIFSQFLGMIDIIEDFLSGIGFKYHRLDGSISSLERQKRIDSFNEPGSEYFAFLLSTRAGGVGINLATADTVIILDPDFNPHQDLQALSRAHRIGQKKKVLCFQLMTKGSVEEKIMQIGRKKMALDHALIESMDKNEDEDAGEDLESILKHGADALFGDNEKEQIRYDAAAVEKLLDRSQMASTQAVDDEKPTKSQFAYARVWENKTGDLADDIQVEENPELDIGVWDQILKQREEEAKRLAELNKEVLGRGGRRRQAVKYTAQGNYGLEDQQNADGEERLDSDIDEDFIRSGDSDSDNSQDGKVGSGASSHGQGKAKKGTARGRKTPHKKQTPNKNTPQPTPSKRATPRRTQPTRKARTPQKPATPRKRPTPRSAESKSQSKSQGKGSAAAQERQPPRNPRKAEQTSQASLISTPTKGKPKTKGKGTIQASEDKQDTSSQSPSPQVPDTPSTSTQIPGEDQGYHNCSTPGLTGKGSLTDIIPNSFPEPFHTPSPFSKAEVTPGTTPNTTDTAPSTEQAHRDELELVHCPDLRTEIHIRLALDGVKALSAGDPEKIRQNRAILQNFLKAKKNGRPVENKNPPNQAAQQPQQPQQPLQQQARLVAPQQQFEKESSGSDDDESGSEESSDYESDEEASGSDSVSEEVEGTGN</sequence>
<evidence type="ECO:0000259" key="9">
    <source>
        <dbReference type="PROSITE" id="PS51194"/>
    </source>
</evidence>
<dbReference type="InterPro" id="IPR055565">
    <property type="entry name" value="DUF7141"/>
</dbReference>
<evidence type="ECO:0000256" key="5">
    <source>
        <dbReference type="ARBA" id="ARBA00022840"/>
    </source>
</evidence>
<keyword evidence="5" id="KW-0067">ATP-binding</keyword>
<dbReference type="InterPro" id="IPR000330">
    <property type="entry name" value="SNF2_N"/>
</dbReference>
<feature type="region of interest" description="Disordered" evidence="7">
    <location>
        <begin position="1750"/>
        <end position="1833"/>
    </location>
</feature>
<keyword evidence="6" id="KW-0539">Nucleus</keyword>
<dbReference type="SMART" id="SM00490">
    <property type="entry name" value="HELICc"/>
    <property type="match status" value="1"/>
</dbReference>
<evidence type="ECO:0000313" key="10">
    <source>
        <dbReference type="EMBL" id="KAK7737946.1"/>
    </source>
</evidence>
<dbReference type="InterPro" id="IPR049730">
    <property type="entry name" value="SNF2/RAD54-like_C"/>
</dbReference>
<keyword evidence="3" id="KW-0547">Nucleotide-binding</keyword>
<accession>A0AAN9U3E4</accession>
<dbReference type="InterPro" id="IPR041684">
    <property type="entry name" value="Znf-PHD-like"/>
</dbReference>
<feature type="compositionally biased region" description="Basic residues" evidence="7">
    <location>
        <begin position="1530"/>
        <end position="1555"/>
    </location>
</feature>
<gene>
    <name evidence="10" type="ORF">SLS53_006324</name>
</gene>
<dbReference type="GO" id="GO:0003682">
    <property type="term" value="F:chromatin binding"/>
    <property type="evidence" value="ECO:0007669"/>
    <property type="project" value="TreeGrafter"/>
</dbReference>
<feature type="compositionally biased region" description="Polar residues" evidence="7">
    <location>
        <begin position="80"/>
        <end position="90"/>
    </location>
</feature>
<dbReference type="SUPFAM" id="SSF54160">
    <property type="entry name" value="Chromo domain-like"/>
    <property type="match status" value="1"/>
</dbReference>
<feature type="compositionally biased region" description="Polar residues" evidence="7">
    <location>
        <begin position="1621"/>
        <end position="1640"/>
    </location>
</feature>
<dbReference type="PANTHER" id="PTHR45623">
    <property type="entry name" value="CHROMODOMAIN-HELICASE-DNA-BINDING PROTEIN 3-RELATED-RELATED"/>
    <property type="match status" value="1"/>
</dbReference>
<keyword evidence="4" id="KW-0378">Hydrolase</keyword>
<comment type="caution">
    <text evidence="10">The sequence shown here is derived from an EMBL/GenBank/DDBJ whole genome shotgun (WGS) entry which is preliminary data.</text>
</comment>
<dbReference type="InterPro" id="IPR014001">
    <property type="entry name" value="Helicase_ATP-bd"/>
</dbReference>
<feature type="region of interest" description="Disordered" evidence="7">
    <location>
        <begin position="426"/>
        <end position="449"/>
    </location>
</feature>
<feature type="compositionally biased region" description="Acidic residues" evidence="7">
    <location>
        <begin position="1798"/>
        <end position="1833"/>
    </location>
</feature>
<evidence type="ECO:0000313" key="11">
    <source>
        <dbReference type="Proteomes" id="UP001320245"/>
    </source>
</evidence>
<proteinExistence type="predicted"/>
<evidence type="ECO:0000259" key="8">
    <source>
        <dbReference type="PROSITE" id="PS51192"/>
    </source>
</evidence>
<dbReference type="Pfam" id="PF15446">
    <property type="entry name" value="zf-PHD-like"/>
    <property type="match status" value="1"/>
</dbReference>
<feature type="domain" description="Helicase ATP-binding" evidence="8">
    <location>
        <begin position="863"/>
        <end position="1035"/>
    </location>
</feature>
<evidence type="ECO:0000256" key="4">
    <source>
        <dbReference type="ARBA" id="ARBA00022801"/>
    </source>
</evidence>
<dbReference type="InterPro" id="IPR027417">
    <property type="entry name" value="P-loop_NTPase"/>
</dbReference>
<dbReference type="Pfam" id="PF23615">
    <property type="entry name" value="Chromo_MIT1"/>
    <property type="match status" value="1"/>
</dbReference>
<dbReference type="InterPro" id="IPR056616">
    <property type="entry name" value="Chromo_MIT1"/>
</dbReference>
<dbReference type="CDD" id="cd17919">
    <property type="entry name" value="DEXHc_Snf"/>
    <property type="match status" value="1"/>
</dbReference>
<feature type="domain" description="Helicase C-terminal" evidence="9">
    <location>
        <begin position="1168"/>
        <end position="1324"/>
    </location>
</feature>
<feature type="compositionally biased region" description="Low complexity" evidence="7">
    <location>
        <begin position="1685"/>
        <end position="1699"/>
    </location>
</feature>
<dbReference type="EMBL" id="JAJSPL020000027">
    <property type="protein sequence ID" value="KAK7737946.1"/>
    <property type="molecule type" value="Genomic_DNA"/>
</dbReference>
<feature type="compositionally biased region" description="Low complexity" evidence="7">
    <location>
        <begin position="1561"/>
        <end position="1576"/>
    </location>
</feature>
<dbReference type="GO" id="GO:0000785">
    <property type="term" value="C:chromatin"/>
    <property type="evidence" value="ECO:0007669"/>
    <property type="project" value="TreeGrafter"/>
</dbReference>
<dbReference type="Proteomes" id="UP001320245">
    <property type="component" value="Unassembled WGS sequence"/>
</dbReference>
<dbReference type="InterPro" id="IPR016197">
    <property type="entry name" value="Chromo-like_dom_sf"/>
</dbReference>
<evidence type="ECO:0000256" key="3">
    <source>
        <dbReference type="ARBA" id="ARBA00022741"/>
    </source>
</evidence>
<protein>
    <submittedName>
        <fullName evidence="10">Uncharacterized protein</fullName>
    </submittedName>
</protein>
<dbReference type="InterPro" id="IPR038718">
    <property type="entry name" value="SNF2-like_sf"/>
</dbReference>
<dbReference type="SUPFAM" id="SSF52540">
    <property type="entry name" value="P-loop containing nucleoside triphosphate hydrolases"/>
    <property type="match status" value="2"/>
</dbReference>
<dbReference type="GO" id="GO:0140658">
    <property type="term" value="F:ATP-dependent chromatin remodeler activity"/>
    <property type="evidence" value="ECO:0007669"/>
    <property type="project" value="TreeGrafter"/>
</dbReference>
<dbReference type="InterPro" id="IPR001650">
    <property type="entry name" value="Helicase_C-like"/>
</dbReference>
<keyword evidence="11" id="KW-1185">Reference proteome</keyword>
<feature type="region of interest" description="Disordered" evidence="7">
    <location>
        <begin position="562"/>
        <end position="581"/>
    </location>
</feature>
<dbReference type="Gene3D" id="2.40.50.40">
    <property type="match status" value="1"/>
</dbReference>
<dbReference type="PANTHER" id="PTHR45623:SF17">
    <property type="entry name" value="CHROMODOMAIN-HELICASE-DNA-BINDING PROTEIN 3-RELATED"/>
    <property type="match status" value="1"/>
</dbReference>
<feature type="compositionally biased region" description="Polar residues" evidence="7">
    <location>
        <begin position="347"/>
        <end position="356"/>
    </location>
</feature>
<evidence type="ECO:0000256" key="7">
    <source>
        <dbReference type="SAM" id="MobiDB-lite"/>
    </source>
</evidence>
<dbReference type="SMART" id="SM00487">
    <property type="entry name" value="DEXDc"/>
    <property type="match status" value="1"/>
</dbReference>
<feature type="region of interest" description="Disordered" evidence="7">
    <location>
        <begin position="304"/>
        <end position="391"/>
    </location>
</feature>
<comment type="subcellular location">
    <subcellularLocation>
        <location evidence="1">Nucleus</location>
    </subcellularLocation>
</comment>
<dbReference type="Pfam" id="PF23614">
    <property type="entry name" value="DUF7141"/>
    <property type="match status" value="1"/>
</dbReference>
<feature type="compositionally biased region" description="Basic residues" evidence="7">
    <location>
        <begin position="429"/>
        <end position="446"/>
    </location>
</feature>
<evidence type="ECO:0000256" key="1">
    <source>
        <dbReference type="ARBA" id="ARBA00004123"/>
    </source>
</evidence>
<dbReference type="GO" id="GO:0042393">
    <property type="term" value="F:histone binding"/>
    <property type="evidence" value="ECO:0007669"/>
    <property type="project" value="TreeGrafter"/>
</dbReference>
<feature type="compositionally biased region" description="Low complexity" evidence="7">
    <location>
        <begin position="1764"/>
        <end position="1791"/>
    </location>
</feature>
<feature type="compositionally biased region" description="Basic residues" evidence="7">
    <location>
        <begin position="1498"/>
        <end position="1516"/>
    </location>
</feature>
<feature type="compositionally biased region" description="Basic residues" evidence="7">
    <location>
        <begin position="110"/>
        <end position="124"/>
    </location>
</feature>
<dbReference type="Pfam" id="PF00271">
    <property type="entry name" value="Helicase_C"/>
    <property type="match status" value="1"/>
</dbReference>
<dbReference type="GO" id="GO:0003677">
    <property type="term" value="F:DNA binding"/>
    <property type="evidence" value="ECO:0007669"/>
    <property type="project" value="TreeGrafter"/>
</dbReference>
<dbReference type="Gene3D" id="3.40.50.300">
    <property type="entry name" value="P-loop containing nucleotide triphosphate hydrolases"/>
    <property type="match status" value="1"/>
</dbReference>
<feature type="region of interest" description="Disordered" evidence="7">
    <location>
        <begin position="28"/>
        <end position="178"/>
    </location>
</feature>
<evidence type="ECO:0000256" key="2">
    <source>
        <dbReference type="ARBA" id="ARBA00011353"/>
    </source>
</evidence>
<dbReference type="Gene3D" id="3.40.50.10810">
    <property type="entry name" value="Tandem AAA-ATPase domain"/>
    <property type="match status" value="1"/>
</dbReference>
<dbReference type="GO" id="GO:0005524">
    <property type="term" value="F:ATP binding"/>
    <property type="evidence" value="ECO:0007669"/>
    <property type="project" value="UniProtKB-KW"/>
</dbReference>
<dbReference type="GO" id="GO:0005634">
    <property type="term" value="C:nucleus"/>
    <property type="evidence" value="ECO:0007669"/>
    <property type="project" value="UniProtKB-SubCell"/>
</dbReference>
<evidence type="ECO:0000256" key="6">
    <source>
        <dbReference type="ARBA" id="ARBA00023242"/>
    </source>
</evidence>
<organism evidence="10 11">
    <name type="scientific">Cytospora paraplurivora</name>
    <dbReference type="NCBI Taxonomy" id="2898453"/>
    <lineage>
        <taxon>Eukaryota</taxon>
        <taxon>Fungi</taxon>
        <taxon>Dikarya</taxon>
        <taxon>Ascomycota</taxon>
        <taxon>Pezizomycotina</taxon>
        <taxon>Sordariomycetes</taxon>
        <taxon>Sordariomycetidae</taxon>
        <taxon>Diaporthales</taxon>
        <taxon>Cytosporaceae</taxon>
        <taxon>Cytospora</taxon>
    </lineage>
</organism>
<dbReference type="Pfam" id="PF00176">
    <property type="entry name" value="SNF2-rel_dom"/>
    <property type="match status" value="1"/>
</dbReference>
<feature type="region of interest" description="Disordered" evidence="7">
    <location>
        <begin position="1469"/>
        <end position="1706"/>
    </location>
</feature>
<dbReference type="PROSITE" id="PS51194">
    <property type="entry name" value="HELICASE_CTER"/>
    <property type="match status" value="1"/>
</dbReference>